<organism evidence="3">
    <name type="scientific">Prunus dulcis</name>
    <name type="common">Almond</name>
    <name type="synonym">Amygdalus dulcis</name>
    <dbReference type="NCBI Taxonomy" id="3755"/>
    <lineage>
        <taxon>Eukaryota</taxon>
        <taxon>Viridiplantae</taxon>
        <taxon>Streptophyta</taxon>
        <taxon>Embryophyta</taxon>
        <taxon>Tracheophyta</taxon>
        <taxon>Spermatophyta</taxon>
        <taxon>Magnoliopsida</taxon>
        <taxon>eudicotyledons</taxon>
        <taxon>Gunneridae</taxon>
        <taxon>Pentapetalae</taxon>
        <taxon>rosids</taxon>
        <taxon>fabids</taxon>
        <taxon>Rosales</taxon>
        <taxon>Rosaceae</taxon>
        <taxon>Amygdaloideae</taxon>
        <taxon>Amygdaleae</taxon>
        <taxon>Prunus</taxon>
    </lineage>
</organism>
<protein>
    <submittedName>
        <fullName evidence="3">NB-ARC domain-containing disease resistance protein</fullName>
    </submittedName>
</protein>
<dbReference type="Gene3D" id="3.80.10.10">
    <property type="entry name" value="Ribonuclease Inhibitor"/>
    <property type="match status" value="1"/>
</dbReference>
<reference evidence="3" key="1">
    <citation type="journal article" date="2019" name="Science">
        <title>Mutation of a bHLH transcription factor allowed almond domestication.</title>
        <authorList>
            <person name="Sanchez-Perez R."/>
            <person name="Pavan S."/>
            <person name="Mazzeo R."/>
            <person name="Moldovan C."/>
            <person name="Aiese Cigliano R."/>
            <person name="Del Cueto J."/>
            <person name="Ricciardi F."/>
            <person name="Lotti C."/>
            <person name="Ricciardi L."/>
            <person name="Dicenta F."/>
            <person name="Lopez-Marques R.L."/>
            <person name="Lindberg Moller B."/>
        </authorList>
    </citation>
    <scope>NUCLEOTIDE SEQUENCE</scope>
</reference>
<dbReference type="InterPro" id="IPR055414">
    <property type="entry name" value="LRR_R13L4/SHOC2-like"/>
</dbReference>
<dbReference type="Pfam" id="PF23598">
    <property type="entry name" value="LRR_14"/>
    <property type="match status" value="1"/>
</dbReference>
<dbReference type="PANTHER" id="PTHR47186">
    <property type="entry name" value="LEUCINE-RICH REPEAT-CONTAINING PROTEIN 57"/>
    <property type="match status" value="1"/>
</dbReference>
<dbReference type="AlphaFoldDB" id="A0A5H2YBG3"/>
<sequence length="480" mass="54894">MSSEPQNPLTACSNLYKRFKLLRVLDFEDSLLDNLPEEVGYIYHLRYLSLRNTRVKILPKSMGKLVNLETLDLKHSLVHQIPLEINKLPKLRSLLAYTEEKNKEFSFTSRRAVVIQDGIESWGNLQKLYDVEASNSLVKEVGNSTQLRTLGIHKLTRKQGKDLCASIGKMPHLQSLEVKAINSDEIIDIQHMSNPPQRLQGFYLMGRLEKLPDWIAGLCLLTRLSLCWSGLAGDQDPLKVLQVLPNLMQLVIHEAFSCEELHFERGFLKLKDLRLRHLKGLKLMTIHNGALPLLETLEIGPSPQLQQVPSGIRHLENLKSLLLVDMPSHFMDGIHVQETEHRVGPKNRQSNRFSDFRVMGETFARKEAAGIIIVKLRKGQELRLRAIPRKGIVKIMPSGHLQPLSLLCTNQIVEAIRLMFQKEFYSSHVGFMKDGARWLVDNTDVKLLVEIYEMMVAPGQVEHGIRRIKTEHRSCLRGME</sequence>
<evidence type="ECO:0000256" key="1">
    <source>
        <dbReference type="ARBA" id="ARBA00022737"/>
    </source>
</evidence>
<evidence type="ECO:0000313" key="3">
    <source>
        <dbReference type="EMBL" id="BBN69620.1"/>
    </source>
</evidence>
<dbReference type="EMBL" id="AP021398">
    <property type="protein sequence ID" value="BBN69620.1"/>
    <property type="molecule type" value="Genomic_DNA"/>
</dbReference>
<proteinExistence type="predicted"/>
<accession>A0A5H2YBG3</accession>
<keyword evidence="1" id="KW-0677">Repeat</keyword>
<gene>
    <name evidence="3" type="ORF">Prudu_1061S000400</name>
</gene>
<name>A0A5H2YBG3_PRUDU</name>
<feature type="domain" description="Disease resistance R13L4/SHOC-2-like LRR" evidence="2">
    <location>
        <begin position="16"/>
        <end position="325"/>
    </location>
</feature>
<dbReference type="InterPro" id="IPR032675">
    <property type="entry name" value="LRR_dom_sf"/>
</dbReference>
<dbReference type="SUPFAM" id="SSF52058">
    <property type="entry name" value="L domain-like"/>
    <property type="match status" value="1"/>
</dbReference>
<evidence type="ECO:0000259" key="2">
    <source>
        <dbReference type="Pfam" id="PF23598"/>
    </source>
</evidence>
<dbReference type="PANTHER" id="PTHR47186:SF57">
    <property type="entry name" value="OS02G0478300 PROTEIN"/>
    <property type="match status" value="1"/>
</dbReference>